<dbReference type="InterPro" id="IPR006822">
    <property type="entry name" value="Coatomer_esu"/>
</dbReference>
<dbReference type="PANTHER" id="PTHR10805">
    <property type="entry name" value="COATOMER SUBUNIT EPSILON"/>
    <property type="match status" value="1"/>
</dbReference>
<dbReference type="InterPro" id="IPR011990">
    <property type="entry name" value="TPR-like_helical_dom_sf"/>
</dbReference>
<evidence type="ECO:0000256" key="1">
    <source>
        <dbReference type="ARBA" id="ARBA00004255"/>
    </source>
</evidence>
<comment type="subcellular location">
    <subcellularLocation>
        <location evidence="2">Cytoplasmic vesicle</location>
        <location evidence="2">COPI-coated vesicle membrane</location>
        <topology evidence="2">Peripheral membrane protein</topology>
        <orientation evidence="2">Cytoplasmic side</orientation>
    </subcellularLocation>
    <subcellularLocation>
        <location evidence="1">Golgi apparatus membrane</location>
        <topology evidence="1">Peripheral membrane protein</topology>
        <orientation evidence="1">Cytoplasmic side</orientation>
    </subcellularLocation>
</comment>
<proteinExistence type="inferred from homology"/>
<dbReference type="GO" id="GO:0015031">
    <property type="term" value="P:protein transport"/>
    <property type="evidence" value="ECO:0007669"/>
    <property type="project" value="UniProtKB-UniRule"/>
</dbReference>
<protein>
    <recommendedName>
        <fullName evidence="5 13">Coatomer subunit epsilon</fullName>
    </recommendedName>
</protein>
<comment type="function">
    <text evidence="13">The coatomer is a cytosolic protein complex that binds to dilysine motifs and reversibly associates with Golgi non-clathrin-coated vesicles, which further mediate biosynthetic protein transport from the ER, via the Golgi up to the trans Golgi network. The coatomer complex is required for budding from Golgi membranes, and is essential for the retrograde Golgi-to-ER transport of dilysine-tagged proteins.</text>
</comment>
<dbReference type="GO" id="GO:0006890">
    <property type="term" value="P:retrograde vesicle-mediated transport, Golgi to endoplasmic reticulum"/>
    <property type="evidence" value="ECO:0007669"/>
    <property type="project" value="UniProtKB-UniRule"/>
</dbReference>
<dbReference type="GO" id="GO:0005198">
    <property type="term" value="F:structural molecule activity"/>
    <property type="evidence" value="ECO:0007669"/>
    <property type="project" value="UniProtKB-UniRule"/>
</dbReference>
<keyword evidence="9 13" id="KW-0653">Protein transport</keyword>
<keyword evidence="11 13" id="KW-0472">Membrane</keyword>
<keyword evidence="6 13" id="KW-0813">Transport</keyword>
<dbReference type="InterPro" id="IPR019734">
    <property type="entry name" value="TPR_rpt"/>
</dbReference>
<gene>
    <name evidence="14" type="ORF">TBIB3V08_LOCUS1662</name>
</gene>
<sequence length="298" mass="33619">MSRQQPSSPAVQLERDIFLYRAYIAQKKYRVVLDEISGVSPPELQPLKLLAEYFAVPSKRDTIVSKLDQQASGNVDVNNYTSIIVTATIYYHEGNFEAALRILNQADYLECSALTLQIYLKINRVDLAIKEMKSMQEKDDDATLTQLAQAWVNIAMCTGAAISERDKEIVPHAQGRTDAAQTSEIDGEGGDKLQDAYYIFQEMTDKHSSTPLLLNGQAVCFIGQGKYEEAEAALQESLDKDSNNPDTLINMIVSNRFLSQLKDSHLEHPFVKEYLLKENEFERLTKQYAPSTNDIEVH</sequence>
<dbReference type="PIRSF" id="PIRSF016478">
    <property type="entry name" value="Coatomer_esu"/>
    <property type="match status" value="1"/>
</dbReference>
<evidence type="ECO:0000256" key="11">
    <source>
        <dbReference type="ARBA" id="ARBA00023136"/>
    </source>
</evidence>
<organism evidence="14">
    <name type="scientific">Timema bartmani</name>
    <dbReference type="NCBI Taxonomy" id="61472"/>
    <lineage>
        <taxon>Eukaryota</taxon>
        <taxon>Metazoa</taxon>
        <taxon>Ecdysozoa</taxon>
        <taxon>Arthropoda</taxon>
        <taxon>Hexapoda</taxon>
        <taxon>Insecta</taxon>
        <taxon>Pterygota</taxon>
        <taxon>Neoptera</taxon>
        <taxon>Polyneoptera</taxon>
        <taxon>Phasmatodea</taxon>
        <taxon>Timematodea</taxon>
        <taxon>Timematoidea</taxon>
        <taxon>Timematidae</taxon>
        <taxon>Timema</taxon>
    </lineage>
</organism>
<keyword evidence="12 13" id="KW-0968">Cytoplasmic vesicle</keyword>
<accession>A0A7R9EPV1</accession>
<keyword evidence="7 13" id="KW-0963">Cytoplasm</keyword>
<evidence type="ECO:0000256" key="3">
    <source>
        <dbReference type="ARBA" id="ARBA00008827"/>
    </source>
</evidence>
<evidence type="ECO:0000256" key="10">
    <source>
        <dbReference type="ARBA" id="ARBA00023034"/>
    </source>
</evidence>
<keyword evidence="10 13" id="KW-0333">Golgi apparatus</keyword>
<dbReference type="GO" id="GO:0030126">
    <property type="term" value="C:COPI vesicle coat"/>
    <property type="evidence" value="ECO:0007669"/>
    <property type="project" value="TreeGrafter"/>
</dbReference>
<evidence type="ECO:0000313" key="14">
    <source>
        <dbReference type="EMBL" id="CAD7439083.1"/>
    </source>
</evidence>
<dbReference type="AlphaFoldDB" id="A0A7R9EPV1"/>
<reference evidence="14" key="1">
    <citation type="submission" date="2020-11" db="EMBL/GenBank/DDBJ databases">
        <authorList>
            <person name="Tran Van P."/>
        </authorList>
    </citation>
    <scope>NUCLEOTIDE SEQUENCE</scope>
</reference>
<evidence type="ECO:0000256" key="8">
    <source>
        <dbReference type="ARBA" id="ARBA00022892"/>
    </source>
</evidence>
<dbReference type="SUPFAM" id="SSF48452">
    <property type="entry name" value="TPR-like"/>
    <property type="match status" value="1"/>
</dbReference>
<dbReference type="SMART" id="SM00028">
    <property type="entry name" value="TPR"/>
    <property type="match status" value="1"/>
</dbReference>
<comment type="similarity">
    <text evidence="3 13">Belongs to the COPE family.</text>
</comment>
<evidence type="ECO:0000256" key="6">
    <source>
        <dbReference type="ARBA" id="ARBA00022448"/>
    </source>
</evidence>
<dbReference type="GO" id="GO:0006888">
    <property type="term" value="P:endoplasmic reticulum to Golgi vesicle-mediated transport"/>
    <property type="evidence" value="ECO:0007669"/>
    <property type="project" value="TreeGrafter"/>
</dbReference>
<keyword evidence="8 13" id="KW-0931">ER-Golgi transport</keyword>
<evidence type="ECO:0000256" key="5">
    <source>
        <dbReference type="ARBA" id="ARBA00015828"/>
    </source>
</evidence>
<evidence type="ECO:0000256" key="12">
    <source>
        <dbReference type="ARBA" id="ARBA00023329"/>
    </source>
</evidence>
<dbReference type="GO" id="GO:0000139">
    <property type="term" value="C:Golgi membrane"/>
    <property type="evidence" value="ECO:0007669"/>
    <property type="project" value="UniProtKB-SubCell"/>
</dbReference>
<comment type="subunit">
    <text evidence="4">Oligomeric complex that consists of at least the alpha, beta, beta', gamma, delta, epsilon and zeta subunits.</text>
</comment>
<evidence type="ECO:0000256" key="7">
    <source>
        <dbReference type="ARBA" id="ARBA00022490"/>
    </source>
</evidence>
<name>A0A7R9EPV1_9NEOP</name>
<dbReference type="Gene3D" id="1.25.40.10">
    <property type="entry name" value="Tetratricopeptide repeat domain"/>
    <property type="match status" value="2"/>
</dbReference>
<dbReference type="PANTHER" id="PTHR10805:SF0">
    <property type="entry name" value="COATOMER SUBUNIT EPSILON"/>
    <property type="match status" value="1"/>
</dbReference>
<dbReference type="Pfam" id="PF04733">
    <property type="entry name" value="Coatomer_E"/>
    <property type="match status" value="2"/>
</dbReference>
<dbReference type="GO" id="GO:0006891">
    <property type="term" value="P:intra-Golgi vesicle-mediated transport"/>
    <property type="evidence" value="ECO:0007669"/>
    <property type="project" value="TreeGrafter"/>
</dbReference>
<dbReference type="EMBL" id="OD564590">
    <property type="protein sequence ID" value="CAD7439083.1"/>
    <property type="molecule type" value="Genomic_DNA"/>
</dbReference>
<evidence type="ECO:0000256" key="13">
    <source>
        <dbReference type="PIRNR" id="PIRNR016478"/>
    </source>
</evidence>
<evidence type="ECO:0000256" key="9">
    <source>
        <dbReference type="ARBA" id="ARBA00022927"/>
    </source>
</evidence>
<evidence type="ECO:0000256" key="2">
    <source>
        <dbReference type="ARBA" id="ARBA00004347"/>
    </source>
</evidence>
<evidence type="ECO:0000256" key="4">
    <source>
        <dbReference type="ARBA" id="ARBA00011775"/>
    </source>
</evidence>